<dbReference type="PANTHER" id="PTHR11439:SF467">
    <property type="entry name" value="INTEGRASE CATALYTIC DOMAIN-CONTAINING PROTEIN"/>
    <property type="match status" value="1"/>
</dbReference>
<evidence type="ECO:0008006" key="3">
    <source>
        <dbReference type="Google" id="ProtNLM"/>
    </source>
</evidence>
<evidence type="ECO:0000313" key="2">
    <source>
        <dbReference type="Proteomes" id="UP000765509"/>
    </source>
</evidence>
<name>A0A9Q3EHH1_9BASI</name>
<organism evidence="1 2">
    <name type="scientific">Austropuccinia psidii MF-1</name>
    <dbReference type="NCBI Taxonomy" id="1389203"/>
    <lineage>
        <taxon>Eukaryota</taxon>
        <taxon>Fungi</taxon>
        <taxon>Dikarya</taxon>
        <taxon>Basidiomycota</taxon>
        <taxon>Pucciniomycotina</taxon>
        <taxon>Pucciniomycetes</taxon>
        <taxon>Pucciniales</taxon>
        <taxon>Sphaerophragmiaceae</taxon>
        <taxon>Austropuccinia</taxon>
    </lineage>
</organism>
<dbReference type="InterPro" id="IPR036397">
    <property type="entry name" value="RNaseH_sf"/>
</dbReference>
<reference evidence="1" key="1">
    <citation type="submission" date="2021-03" db="EMBL/GenBank/DDBJ databases">
        <title>Draft genome sequence of rust myrtle Austropuccinia psidii MF-1, a brazilian biotype.</title>
        <authorList>
            <person name="Quecine M.C."/>
            <person name="Pachon D.M.R."/>
            <person name="Bonatelli M.L."/>
            <person name="Correr F.H."/>
            <person name="Franceschini L.M."/>
            <person name="Leite T.F."/>
            <person name="Margarido G.R.A."/>
            <person name="Almeida C.A."/>
            <person name="Ferrarezi J.A."/>
            <person name="Labate C.A."/>
        </authorList>
    </citation>
    <scope>NUCLEOTIDE SEQUENCE</scope>
    <source>
        <strain evidence="1">MF-1</strain>
    </source>
</reference>
<sequence length="326" mass="36781">MDAISQKMNEALKMKWDEAICGLVGIFITPSGNGYEFHQKELISKLTTLKPGKVTAKAPLQNGCDLKSNKSNEMDKEYLRHIGMLLYIAQGSRPDICYSVSYLACFSMGTDESHWQALEHLIAYLRGMIEDKIIISEKEGDPDFNCFVDANWGGEGNRSAQGFIIMHGGNPIAWKSKPQTTAKAEYIALSFAAKECLWLSNLFSNFLHNNTPFLLSDNRAAIGIATECVSRKQTQHLIRELNIINEYLVQKKINLKWISTKDQLANIFTKGIGPIAMKPFTKYLARIQQNVVLEGSVVNILRYNLKNEYAYRKSNLISNICKLARI</sequence>
<protein>
    <recommendedName>
        <fullName evidence="3">Reverse transcriptase Ty1/copia-type domain-containing protein</fullName>
    </recommendedName>
</protein>
<dbReference type="AlphaFoldDB" id="A0A9Q3EHH1"/>
<dbReference type="PANTHER" id="PTHR11439">
    <property type="entry name" value="GAG-POL-RELATED RETROTRANSPOSON"/>
    <property type="match status" value="1"/>
</dbReference>
<keyword evidence="2" id="KW-1185">Reference proteome</keyword>
<accession>A0A9Q3EHH1</accession>
<dbReference type="Proteomes" id="UP000765509">
    <property type="component" value="Unassembled WGS sequence"/>
</dbReference>
<dbReference type="CDD" id="cd09272">
    <property type="entry name" value="RNase_HI_RT_Ty1"/>
    <property type="match status" value="1"/>
</dbReference>
<dbReference type="EMBL" id="AVOT02027856">
    <property type="protein sequence ID" value="MBW0520132.1"/>
    <property type="molecule type" value="Genomic_DNA"/>
</dbReference>
<comment type="caution">
    <text evidence="1">The sequence shown here is derived from an EMBL/GenBank/DDBJ whole genome shotgun (WGS) entry which is preliminary data.</text>
</comment>
<dbReference type="Gene3D" id="3.30.420.10">
    <property type="entry name" value="Ribonuclease H-like superfamily/Ribonuclease H"/>
    <property type="match status" value="1"/>
</dbReference>
<dbReference type="GO" id="GO:0003676">
    <property type="term" value="F:nucleic acid binding"/>
    <property type="evidence" value="ECO:0007669"/>
    <property type="project" value="InterPro"/>
</dbReference>
<gene>
    <name evidence="1" type="ORF">O181_059847</name>
</gene>
<evidence type="ECO:0000313" key="1">
    <source>
        <dbReference type="EMBL" id="MBW0520132.1"/>
    </source>
</evidence>
<proteinExistence type="predicted"/>
<dbReference type="OrthoDB" id="3344688at2759"/>